<dbReference type="AlphaFoldDB" id="A0A2W7RJ19"/>
<dbReference type="OrthoDB" id="1186563at2"/>
<name>A0A2W7RJ19_9BACT</name>
<gene>
    <name evidence="1" type="ORF">LX80_02332</name>
</gene>
<sequence>MKKYYSPIFYCLLIFLLVQNVKAQDLTFSQFYEQPLLRNPALAGVFTGDLRVSTVYRDQWSSITVPFRTEAMSIEYKRPMQGSNDVLTLGAQMTLDQAGDIQLKRTQFLPVVNYSKSLSDDKDSYLSIAFMGGPVYSQFDPTLVRTGDQFQGGSYNPNAPSSQIFTNNGYNYWDLATGISYSSSYGDAGRFYIGAGYAHFNKPIIHSVTGTIENFLYPKITFNIGLNTPITDRNRIIAFADYFTQNGYRQLLGGFLYGFDFQKFYNDDPYTIYFGSFLRWGDAFVPVIKMDFKHMTIGMSYDVNVSKLKTVSNFRGGFELTASYHGFLKVTNSTLEKLRCTRF</sequence>
<keyword evidence="2" id="KW-1185">Reference proteome</keyword>
<organism evidence="1 2">
    <name type="scientific">Hydrotalea sandarakina</name>
    <dbReference type="NCBI Taxonomy" id="1004304"/>
    <lineage>
        <taxon>Bacteria</taxon>
        <taxon>Pseudomonadati</taxon>
        <taxon>Bacteroidota</taxon>
        <taxon>Chitinophagia</taxon>
        <taxon>Chitinophagales</taxon>
        <taxon>Chitinophagaceae</taxon>
        <taxon>Hydrotalea</taxon>
    </lineage>
</organism>
<protein>
    <submittedName>
        <fullName evidence="1">Type IX secretion system PorP/SprF family membrane protein</fullName>
    </submittedName>
</protein>
<dbReference type="Proteomes" id="UP000249720">
    <property type="component" value="Unassembled WGS sequence"/>
</dbReference>
<proteinExistence type="predicted"/>
<dbReference type="NCBIfam" id="TIGR03519">
    <property type="entry name" value="T9SS_PorP_fam"/>
    <property type="match status" value="1"/>
</dbReference>
<evidence type="ECO:0000313" key="2">
    <source>
        <dbReference type="Proteomes" id="UP000249720"/>
    </source>
</evidence>
<evidence type="ECO:0000313" key="1">
    <source>
        <dbReference type="EMBL" id="PZX60848.1"/>
    </source>
</evidence>
<comment type="caution">
    <text evidence="1">The sequence shown here is derived from an EMBL/GenBank/DDBJ whole genome shotgun (WGS) entry which is preliminary data.</text>
</comment>
<reference evidence="1 2" key="1">
    <citation type="submission" date="2018-06" db="EMBL/GenBank/DDBJ databases">
        <title>Genomic Encyclopedia of Archaeal and Bacterial Type Strains, Phase II (KMG-II): from individual species to whole genera.</title>
        <authorList>
            <person name="Goeker M."/>
        </authorList>
    </citation>
    <scope>NUCLEOTIDE SEQUENCE [LARGE SCALE GENOMIC DNA]</scope>
    <source>
        <strain evidence="1 2">DSM 23241</strain>
    </source>
</reference>
<dbReference type="InterPro" id="IPR019861">
    <property type="entry name" value="PorP/SprF_Bacteroidetes"/>
</dbReference>
<dbReference type="Pfam" id="PF11751">
    <property type="entry name" value="PorP_SprF"/>
    <property type="match status" value="1"/>
</dbReference>
<accession>A0A2W7RJ19</accession>
<dbReference type="RefSeq" id="WP_111296662.1">
    <property type="nucleotide sequence ID" value="NZ_QKZV01000008.1"/>
</dbReference>
<dbReference type="EMBL" id="QKZV01000008">
    <property type="protein sequence ID" value="PZX60848.1"/>
    <property type="molecule type" value="Genomic_DNA"/>
</dbReference>